<keyword evidence="2" id="KW-1185">Reference proteome</keyword>
<gene>
    <name evidence="1" type="ORF">ATANTOWER_025580</name>
</gene>
<protein>
    <submittedName>
        <fullName evidence="1">Uncharacterized protein</fullName>
    </submittedName>
</protein>
<evidence type="ECO:0000313" key="1">
    <source>
        <dbReference type="EMBL" id="MED6250156.1"/>
    </source>
</evidence>
<reference evidence="1 2" key="1">
    <citation type="submission" date="2021-07" db="EMBL/GenBank/DDBJ databases">
        <authorList>
            <person name="Palmer J.M."/>
        </authorList>
    </citation>
    <scope>NUCLEOTIDE SEQUENCE [LARGE SCALE GENOMIC DNA]</scope>
    <source>
        <strain evidence="1 2">AT_MEX2019</strain>
        <tissue evidence="1">Muscle</tissue>
    </source>
</reference>
<proteinExistence type="predicted"/>
<organism evidence="1 2">
    <name type="scientific">Ataeniobius toweri</name>
    <dbReference type="NCBI Taxonomy" id="208326"/>
    <lineage>
        <taxon>Eukaryota</taxon>
        <taxon>Metazoa</taxon>
        <taxon>Chordata</taxon>
        <taxon>Craniata</taxon>
        <taxon>Vertebrata</taxon>
        <taxon>Euteleostomi</taxon>
        <taxon>Actinopterygii</taxon>
        <taxon>Neopterygii</taxon>
        <taxon>Teleostei</taxon>
        <taxon>Neoteleostei</taxon>
        <taxon>Acanthomorphata</taxon>
        <taxon>Ovalentaria</taxon>
        <taxon>Atherinomorphae</taxon>
        <taxon>Cyprinodontiformes</taxon>
        <taxon>Goodeidae</taxon>
        <taxon>Ataeniobius</taxon>
    </lineage>
</organism>
<evidence type="ECO:0000313" key="2">
    <source>
        <dbReference type="Proteomes" id="UP001345963"/>
    </source>
</evidence>
<sequence length="137" mass="14717">MSPKMSSKHQKNLPLGIVPQNRVAPSAELNTGSRCVMGKGRQRALDNGLATRTVAKGNFCPTKHQGETISTSAGSTGHYLSLVIPPDCLGHLENHSSRGEKVTTTMSPVSCQQQIVMFESSGIVEPRLPAMWSPGYK</sequence>
<dbReference type="EMBL" id="JAHUTI010055112">
    <property type="protein sequence ID" value="MED6250156.1"/>
    <property type="molecule type" value="Genomic_DNA"/>
</dbReference>
<comment type="caution">
    <text evidence="1">The sequence shown here is derived from an EMBL/GenBank/DDBJ whole genome shotgun (WGS) entry which is preliminary data.</text>
</comment>
<name>A0ABU7BJL5_9TELE</name>
<dbReference type="Proteomes" id="UP001345963">
    <property type="component" value="Unassembled WGS sequence"/>
</dbReference>
<accession>A0ABU7BJL5</accession>